<dbReference type="InterPro" id="IPR010920">
    <property type="entry name" value="LSM_dom_sf"/>
</dbReference>
<keyword evidence="3 6" id="KW-1133">Transmembrane helix</keyword>
<dbReference type="Pfam" id="PF00924">
    <property type="entry name" value="MS_channel_2nd"/>
    <property type="match status" value="1"/>
</dbReference>
<evidence type="ECO:0000256" key="3">
    <source>
        <dbReference type="ARBA" id="ARBA00022989"/>
    </source>
</evidence>
<evidence type="ECO:0000313" key="9">
    <source>
        <dbReference type="Proteomes" id="UP001371218"/>
    </source>
</evidence>
<feature type="transmembrane region" description="Helical" evidence="6">
    <location>
        <begin position="134"/>
        <end position="155"/>
    </location>
</feature>
<feature type="transmembrane region" description="Helical" evidence="6">
    <location>
        <begin position="57"/>
        <end position="75"/>
    </location>
</feature>
<gene>
    <name evidence="8" type="ORF">AACH06_03275</name>
</gene>
<dbReference type="Gene3D" id="1.10.287.1260">
    <property type="match status" value="1"/>
</dbReference>
<dbReference type="Proteomes" id="UP001371218">
    <property type="component" value="Unassembled WGS sequence"/>
</dbReference>
<feature type="transmembrane region" description="Helical" evidence="6">
    <location>
        <begin position="12"/>
        <end position="37"/>
    </location>
</feature>
<dbReference type="InterPro" id="IPR006685">
    <property type="entry name" value="MscS_channel_2nd"/>
</dbReference>
<dbReference type="SUPFAM" id="SSF50182">
    <property type="entry name" value="Sm-like ribonucleoproteins"/>
    <property type="match status" value="1"/>
</dbReference>
<evidence type="ECO:0000256" key="5">
    <source>
        <dbReference type="SAM" id="MobiDB-lite"/>
    </source>
</evidence>
<evidence type="ECO:0000256" key="6">
    <source>
        <dbReference type="SAM" id="Phobius"/>
    </source>
</evidence>
<comment type="subcellular location">
    <subcellularLocation>
        <location evidence="1">Membrane</location>
    </subcellularLocation>
</comment>
<sequence length="375" mass="40968">MPVSINLLSDAWWHLLAVAVAIVAGSAVAHRLIWPIVWRMASRSVITEAVARRCKRAASWGVPIVAIQIALQGMPQDEPGLAFVEHLNGVMVILMLTWLAVSAVQGVAEGVIQLHPAEVSDNLTARRIQTQTRVLARIASGAVLVAGLAFVLMTFPRARQLGTSVLASAGVVGLVAGIAAKSVFSNLLAGLHIALAQPIRLDDVLIVEGEWGRVEEITATYVVLRIWDERRLIIPLSWFMEHPFQNWTRTSAQILGTVMLWLDFSLPVEAIRQEAMRLCRASSHWDGRVCVVQVTDTSDRAMQVRILVSSSGSGPNFDLRCELREALIAFVQREHPQALPRLRAGLEEPGPTKRSHALEPEAPQIAITPRPSPAA</sequence>
<evidence type="ECO:0000313" key="8">
    <source>
        <dbReference type="EMBL" id="MEK8029832.1"/>
    </source>
</evidence>
<dbReference type="InterPro" id="IPR023408">
    <property type="entry name" value="MscS_beta-dom_sf"/>
</dbReference>
<protein>
    <submittedName>
        <fullName evidence="8">Mechanosensitive ion channel domain-containing protein</fullName>
    </submittedName>
</protein>
<comment type="caution">
    <text evidence="8">The sequence shown here is derived from an EMBL/GenBank/DDBJ whole genome shotgun (WGS) entry which is preliminary data.</text>
</comment>
<feature type="domain" description="Mechanosensitive ion channel MscS" evidence="7">
    <location>
        <begin position="183"/>
        <end position="249"/>
    </location>
</feature>
<feature type="transmembrane region" description="Helical" evidence="6">
    <location>
        <begin position="87"/>
        <end position="108"/>
    </location>
</feature>
<name>A0ABU9BIP9_9BURK</name>
<feature type="transmembrane region" description="Helical" evidence="6">
    <location>
        <begin position="161"/>
        <end position="180"/>
    </location>
</feature>
<keyword evidence="2 6" id="KW-0812">Transmembrane</keyword>
<evidence type="ECO:0000256" key="4">
    <source>
        <dbReference type="ARBA" id="ARBA00023136"/>
    </source>
</evidence>
<proteinExistence type="predicted"/>
<dbReference type="PANTHER" id="PTHR30566:SF25">
    <property type="entry name" value="INNER MEMBRANE PROTEIN"/>
    <property type="match status" value="1"/>
</dbReference>
<evidence type="ECO:0000256" key="1">
    <source>
        <dbReference type="ARBA" id="ARBA00004370"/>
    </source>
</evidence>
<dbReference type="Gene3D" id="2.30.30.60">
    <property type="match status" value="1"/>
</dbReference>
<keyword evidence="4 6" id="KW-0472">Membrane</keyword>
<organism evidence="8 9">
    <name type="scientific">Ideonella lacteola</name>
    <dbReference type="NCBI Taxonomy" id="2984193"/>
    <lineage>
        <taxon>Bacteria</taxon>
        <taxon>Pseudomonadati</taxon>
        <taxon>Pseudomonadota</taxon>
        <taxon>Betaproteobacteria</taxon>
        <taxon>Burkholderiales</taxon>
        <taxon>Sphaerotilaceae</taxon>
        <taxon>Ideonella</taxon>
    </lineage>
</organism>
<accession>A0ABU9BIP9</accession>
<evidence type="ECO:0000259" key="7">
    <source>
        <dbReference type="Pfam" id="PF00924"/>
    </source>
</evidence>
<dbReference type="RefSeq" id="WP_341424165.1">
    <property type="nucleotide sequence ID" value="NZ_JBBUTG010000001.1"/>
</dbReference>
<evidence type="ECO:0000256" key="2">
    <source>
        <dbReference type="ARBA" id="ARBA00022692"/>
    </source>
</evidence>
<feature type="region of interest" description="Disordered" evidence="5">
    <location>
        <begin position="341"/>
        <end position="375"/>
    </location>
</feature>
<dbReference type="PANTHER" id="PTHR30566">
    <property type="entry name" value="YNAI-RELATED MECHANOSENSITIVE ION CHANNEL"/>
    <property type="match status" value="1"/>
</dbReference>
<keyword evidence="9" id="KW-1185">Reference proteome</keyword>
<reference evidence="8 9" key="1">
    <citation type="submission" date="2024-04" db="EMBL/GenBank/DDBJ databases">
        <title>Novel species of the genus Ideonella isolated from streams.</title>
        <authorList>
            <person name="Lu H."/>
        </authorList>
    </citation>
    <scope>NUCLEOTIDE SEQUENCE [LARGE SCALE GENOMIC DNA]</scope>
    <source>
        <strain evidence="8 9">DXS29W</strain>
    </source>
</reference>
<dbReference type="EMBL" id="JBBUTG010000001">
    <property type="protein sequence ID" value="MEK8029832.1"/>
    <property type="molecule type" value="Genomic_DNA"/>
</dbReference>